<comment type="caution">
    <text evidence="3">The sequence shown here is derived from an EMBL/GenBank/DDBJ whole genome shotgun (WGS) entry which is preliminary data.</text>
</comment>
<dbReference type="Gene3D" id="3.60.21.10">
    <property type="match status" value="1"/>
</dbReference>
<dbReference type="EMBL" id="JBHTNH010000019">
    <property type="protein sequence ID" value="MFD1361836.1"/>
    <property type="molecule type" value="Genomic_DNA"/>
</dbReference>
<name>A0ABW3ZTW3_9BACI</name>
<dbReference type="Pfam" id="PF12850">
    <property type="entry name" value="Metallophos_2"/>
    <property type="match status" value="1"/>
</dbReference>
<evidence type="ECO:0000313" key="4">
    <source>
        <dbReference type="Proteomes" id="UP001597178"/>
    </source>
</evidence>
<feature type="domain" description="Calcineurin-like phosphoesterase" evidence="2">
    <location>
        <begin position="1"/>
        <end position="45"/>
    </location>
</feature>
<protein>
    <submittedName>
        <fullName evidence="3">Metallophosphoesterase family protein</fullName>
    </submittedName>
</protein>
<sequence length="59" mass="6447">MKIVVTADTHLKEAGKLPARLTSELQSADFIIHAGDWKTADVYTAERQCSSNRSETASP</sequence>
<dbReference type="InterPro" id="IPR029052">
    <property type="entry name" value="Metallo-depent_PP-like"/>
</dbReference>
<evidence type="ECO:0000256" key="1">
    <source>
        <dbReference type="ARBA" id="ARBA00008950"/>
    </source>
</evidence>
<accession>A0ABW3ZTW3</accession>
<evidence type="ECO:0000313" key="3">
    <source>
        <dbReference type="EMBL" id="MFD1361836.1"/>
    </source>
</evidence>
<gene>
    <name evidence="3" type="ORF">ACFQ4A_09235</name>
</gene>
<organism evidence="3 4">
    <name type="scientific">Lentibacillus salinarum</name>
    <dbReference type="NCBI Taxonomy" id="446820"/>
    <lineage>
        <taxon>Bacteria</taxon>
        <taxon>Bacillati</taxon>
        <taxon>Bacillota</taxon>
        <taxon>Bacilli</taxon>
        <taxon>Bacillales</taxon>
        <taxon>Bacillaceae</taxon>
        <taxon>Lentibacillus</taxon>
    </lineage>
</organism>
<dbReference type="SUPFAM" id="SSF56300">
    <property type="entry name" value="Metallo-dependent phosphatases"/>
    <property type="match status" value="1"/>
</dbReference>
<reference evidence="4" key="1">
    <citation type="journal article" date="2019" name="Int. J. Syst. Evol. Microbiol.">
        <title>The Global Catalogue of Microorganisms (GCM) 10K type strain sequencing project: providing services to taxonomists for standard genome sequencing and annotation.</title>
        <authorList>
            <consortium name="The Broad Institute Genomics Platform"/>
            <consortium name="The Broad Institute Genome Sequencing Center for Infectious Disease"/>
            <person name="Wu L."/>
            <person name="Ma J."/>
        </authorList>
    </citation>
    <scope>NUCLEOTIDE SEQUENCE [LARGE SCALE GENOMIC DNA]</scope>
    <source>
        <strain evidence="4">CCUG 54822</strain>
    </source>
</reference>
<evidence type="ECO:0000259" key="2">
    <source>
        <dbReference type="Pfam" id="PF12850"/>
    </source>
</evidence>
<dbReference type="RefSeq" id="WP_382399772.1">
    <property type="nucleotide sequence ID" value="NZ_JBHTNH010000019.1"/>
</dbReference>
<dbReference type="InterPro" id="IPR024654">
    <property type="entry name" value="Calcineurin-like_PHP_lpxH"/>
</dbReference>
<proteinExistence type="inferred from homology"/>
<dbReference type="Proteomes" id="UP001597178">
    <property type="component" value="Unassembled WGS sequence"/>
</dbReference>
<comment type="similarity">
    <text evidence="1">Belongs to the metallophosphoesterase superfamily. YfcE family.</text>
</comment>
<keyword evidence="4" id="KW-1185">Reference proteome</keyword>